<comment type="caution">
    <text evidence="1">The sequence shown here is derived from an EMBL/GenBank/DDBJ whole genome shotgun (WGS) entry which is preliminary data.</text>
</comment>
<accession>A0A7X2GZH8</accession>
<evidence type="ECO:0000313" key="2">
    <source>
        <dbReference type="Proteomes" id="UP000486297"/>
    </source>
</evidence>
<proteinExistence type="predicted"/>
<gene>
    <name evidence="1" type="ORF">GJU80_08975</name>
</gene>
<reference evidence="1" key="1">
    <citation type="journal article" name="Emerg. Infect. Dis.">
        <title>Two cases of a newly characterized neisseria species.</title>
        <authorList>
            <person name="Mustapha M."/>
            <person name="Lemos A.P.S."/>
            <person name="Harrison L.H."/>
            <person name="Vantyne D."/>
            <person name="Sacchi C.T."/>
        </authorList>
    </citation>
    <scope>NUCLEOTIDE SEQUENCE</scope>
    <source>
        <strain evidence="1">N.95.16</strain>
    </source>
</reference>
<sequence length="152" mass="16382">MAQVNLGIQLDVNTRNNQGWKLGTKENRITDADIHKAVTLDESLEGTLKLAAEDDEIRGFIESIEPASADGQTFGTVVRHAPGVRVWVTGSGLTKGKMVVAAKQTDAGVANAKAFPRQDSRGLTPVKEGNPETFKWQVIRVVGADVFLIEAI</sequence>
<dbReference type="AlphaFoldDB" id="A0A7X2GZH8"/>
<dbReference type="EMBL" id="WJXO01000001">
    <property type="protein sequence ID" value="MRN38602.1"/>
    <property type="molecule type" value="Genomic_DNA"/>
</dbReference>
<organism evidence="1 2">
    <name type="scientific">Neisseria brasiliensis</name>
    <dbReference type="NCBI Taxonomy" id="2666100"/>
    <lineage>
        <taxon>Bacteria</taxon>
        <taxon>Pseudomonadati</taxon>
        <taxon>Pseudomonadota</taxon>
        <taxon>Betaproteobacteria</taxon>
        <taxon>Neisseriales</taxon>
        <taxon>Neisseriaceae</taxon>
        <taxon>Neisseria</taxon>
    </lineage>
</organism>
<protein>
    <submittedName>
        <fullName evidence="1">Uncharacterized protein</fullName>
    </submittedName>
</protein>
<name>A0A7X2GZH8_9NEIS</name>
<evidence type="ECO:0000313" key="1">
    <source>
        <dbReference type="EMBL" id="MRN38602.1"/>
    </source>
</evidence>
<dbReference type="Proteomes" id="UP000486297">
    <property type="component" value="Unassembled WGS sequence"/>
</dbReference>
<dbReference type="RefSeq" id="WP_095502971.1">
    <property type="nucleotide sequence ID" value="NZ_WJXO01000001.1"/>
</dbReference>
<keyword evidence="2" id="KW-1185">Reference proteome</keyword>